<dbReference type="GeneID" id="11773429"/>
<evidence type="ECO:0000256" key="3">
    <source>
        <dbReference type="ARBA" id="ARBA00022840"/>
    </source>
</evidence>
<dbReference type="EMBL" id="CP000891">
    <property type="protein sequence ID" value="ABX50547.1"/>
    <property type="molecule type" value="Genomic_DNA"/>
</dbReference>
<dbReference type="PANTHER" id="PTHR30258">
    <property type="entry name" value="TYPE II SECRETION SYSTEM PROTEIN GSPE-RELATED"/>
    <property type="match status" value="1"/>
</dbReference>
<keyword evidence="2" id="KW-0547">Nucleotide-binding</keyword>
<dbReference type="GO" id="GO:0005524">
    <property type="term" value="F:ATP binding"/>
    <property type="evidence" value="ECO:0007669"/>
    <property type="project" value="UniProtKB-KW"/>
</dbReference>
<dbReference type="InterPro" id="IPR027417">
    <property type="entry name" value="P-loop_NTPase"/>
</dbReference>
<dbReference type="GO" id="GO:0005886">
    <property type="term" value="C:plasma membrane"/>
    <property type="evidence" value="ECO:0007669"/>
    <property type="project" value="TreeGrafter"/>
</dbReference>
<dbReference type="GO" id="GO:0016887">
    <property type="term" value="F:ATP hydrolysis activity"/>
    <property type="evidence" value="ECO:0007669"/>
    <property type="project" value="TreeGrafter"/>
</dbReference>
<sequence length="693" mass="76954">MVRTSTHWLLDALLSSKPELVLPDKYNLSMDTREAWHQLQETLRLPASAISEALSLAYSTDGINIQEFKPPRDNPFNERVCREIGILPFDLSVNEPVIATYDPRLTPEQHEQIRFILRRDFKLAILSPDEIDIGITRLFSTIDHDYRTIDLTSASVEENETSQLAKAILRSAIDKRASDIHMHPMVGGAAIRFRVDGILERIASLSKQQHDGLSRFFTMNAGLDVNPLIAQDGRMRLIYGQREIDVRLSLLPVFDGMRIVCRLLEQGKQFSLVNSGFSPSDYRALKRLVSYGSGIVLLTGPTGSGKTSTLYALLSELNSVDVNIMTLENPVEYVLPGISQVQINDAQGLSFGDTLRSILRQDPDIVLVGEIRDAETAKIASQAALTGHIVLSTLHTNDAMATVPRLLDLGINPSVLADALVGVVSQRLVRKLCSFCKTKVTKPLKPEEQEYERITGELPSCRALGCDECHYTGYTGRLPVTEVMEVSPEMRAVMLSGCNNVKDLTEANKGFQSQMAVSAGQWIVSGETTAQEISRELGLRFWRELAMVNDKAPNMLLDNFSGSNPLSEDRLKVLLISDNKGLQSALAESFQYGLVFVNNEHKASEILKKDTSVIAILIDSALMQSTPAEWLGKLREQLAWSGTPVLFLIPPNQNETKILLNKFHAHAMEYDENMTPPTEIVNKLQSILTKGTL</sequence>
<dbReference type="Pfam" id="PF05157">
    <property type="entry name" value="MshEN"/>
    <property type="match status" value="1"/>
</dbReference>
<dbReference type="InterPro" id="IPR007831">
    <property type="entry name" value="T2SS_GspE_N"/>
</dbReference>
<dbReference type="SMART" id="SM00382">
    <property type="entry name" value="AAA"/>
    <property type="match status" value="1"/>
</dbReference>
<gene>
    <name evidence="5" type="ordered locus">Sbal195_3385</name>
</gene>
<dbReference type="SUPFAM" id="SSF160246">
    <property type="entry name" value="EspE N-terminal domain-like"/>
    <property type="match status" value="1"/>
</dbReference>
<dbReference type="HOGENOM" id="CLU_013446_10_1_6"/>
<evidence type="ECO:0000256" key="2">
    <source>
        <dbReference type="ARBA" id="ARBA00022741"/>
    </source>
</evidence>
<accession>A9KZ99</accession>
<evidence type="ECO:0000313" key="6">
    <source>
        <dbReference type="Proteomes" id="UP000000770"/>
    </source>
</evidence>
<dbReference type="SUPFAM" id="SSF52540">
    <property type="entry name" value="P-loop containing nucleoside triphosphate hydrolases"/>
    <property type="match status" value="1"/>
</dbReference>
<dbReference type="PANTHER" id="PTHR30258:SF2">
    <property type="entry name" value="COMG OPERON PROTEIN 1"/>
    <property type="match status" value="1"/>
</dbReference>
<dbReference type="Gene3D" id="3.40.50.300">
    <property type="entry name" value="P-loop containing nucleotide triphosphate hydrolases"/>
    <property type="match status" value="1"/>
</dbReference>
<dbReference type="InterPro" id="IPR001482">
    <property type="entry name" value="T2SS/T4SS_dom"/>
</dbReference>
<evidence type="ECO:0000259" key="4">
    <source>
        <dbReference type="PROSITE" id="PS00662"/>
    </source>
</evidence>
<dbReference type="Gene3D" id="3.30.450.90">
    <property type="match status" value="1"/>
</dbReference>
<evidence type="ECO:0000256" key="1">
    <source>
        <dbReference type="ARBA" id="ARBA00006611"/>
    </source>
</evidence>
<dbReference type="AlphaFoldDB" id="A9KZ99"/>
<dbReference type="InterPro" id="IPR003593">
    <property type="entry name" value="AAA+_ATPase"/>
</dbReference>
<comment type="similarity">
    <text evidence="1">Belongs to the GSP E family.</text>
</comment>
<proteinExistence type="inferred from homology"/>
<feature type="domain" description="Bacterial type II secretion system protein E" evidence="4">
    <location>
        <begin position="359"/>
        <end position="373"/>
    </location>
</feature>
<evidence type="ECO:0000313" key="5">
    <source>
        <dbReference type="EMBL" id="ABX50547.1"/>
    </source>
</evidence>
<keyword evidence="3" id="KW-0067">ATP-binding</keyword>
<name>A9KZ99_SHEB9</name>
<dbReference type="PROSITE" id="PS00662">
    <property type="entry name" value="T2SP_E"/>
    <property type="match status" value="1"/>
</dbReference>
<dbReference type="KEGG" id="sbn:Sbal195_3385"/>
<dbReference type="CDD" id="cd01129">
    <property type="entry name" value="PulE-GspE-like"/>
    <property type="match status" value="1"/>
</dbReference>
<reference evidence="5 6" key="1">
    <citation type="submission" date="2007-11" db="EMBL/GenBank/DDBJ databases">
        <title>Complete sequence of chromosome of Shewanella baltica OS195.</title>
        <authorList>
            <consortium name="US DOE Joint Genome Institute"/>
            <person name="Copeland A."/>
            <person name="Lucas S."/>
            <person name="Lapidus A."/>
            <person name="Barry K."/>
            <person name="Glavina del Rio T."/>
            <person name="Dalin E."/>
            <person name="Tice H."/>
            <person name="Pitluck S."/>
            <person name="Chain P."/>
            <person name="Malfatti S."/>
            <person name="Shin M."/>
            <person name="Vergez L."/>
            <person name="Schmutz J."/>
            <person name="Larimer F."/>
            <person name="Land M."/>
            <person name="Hauser L."/>
            <person name="Kyrpides N."/>
            <person name="Kim E."/>
            <person name="Brettar I."/>
            <person name="Rodrigues J."/>
            <person name="Konstantinidis K."/>
            <person name="Klappenbach J."/>
            <person name="Hofle M."/>
            <person name="Tiedje J."/>
            <person name="Richardson P."/>
        </authorList>
    </citation>
    <scope>NUCLEOTIDE SEQUENCE [LARGE SCALE GENOMIC DNA]</scope>
    <source>
        <strain evidence="5 6">OS195</strain>
    </source>
</reference>
<dbReference type="InterPro" id="IPR037257">
    <property type="entry name" value="T2SS_E_N_sf"/>
</dbReference>
<dbReference type="Pfam" id="PF00437">
    <property type="entry name" value="T2SSE"/>
    <property type="match status" value="1"/>
</dbReference>
<protein>
    <submittedName>
        <fullName evidence="5">Type II secretion system protein E</fullName>
    </submittedName>
</protein>
<dbReference type="Proteomes" id="UP000000770">
    <property type="component" value="Chromosome"/>
</dbReference>
<dbReference type="RefSeq" id="WP_012088975.1">
    <property type="nucleotide sequence ID" value="NC_009997.1"/>
</dbReference>
<organism evidence="5 6">
    <name type="scientific">Shewanella baltica (strain OS195)</name>
    <dbReference type="NCBI Taxonomy" id="399599"/>
    <lineage>
        <taxon>Bacteria</taxon>
        <taxon>Pseudomonadati</taxon>
        <taxon>Pseudomonadota</taxon>
        <taxon>Gammaproteobacteria</taxon>
        <taxon>Alteromonadales</taxon>
        <taxon>Shewanellaceae</taxon>
        <taxon>Shewanella</taxon>
    </lineage>
</organism>